<evidence type="ECO:0000256" key="1">
    <source>
        <dbReference type="ARBA" id="ARBA00004906"/>
    </source>
</evidence>
<evidence type="ECO:0000313" key="13">
    <source>
        <dbReference type="EMBL" id="CAH0393163.1"/>
    </source>
</evidence>
<comment type="pathway">
    <text evidence="1">Protein modification; protein ubiquitination.</text>
</comment>
<comment type="similarity">
    <text evidence="2">Belongs to the WD repeat CDC20/Fizzy family.</text>
</comment>
<dbReference type="InterPro" id="IPR056150">
    <property type="entry name" value="WD40_CDC20-Fz"/>
</dbReference>
<feature type="repeat" description="WD" evidence="10">
    <location>
        <begin position="394"/>
        <end position="435"/>
    </location>
</feature>
<dbReference type="PROSITE" id="PS50082">
    <property type="entry name" value="WD_REPEATS_2"/>
    <property type="match status" value="3"/>
</dbReference>
<feature type="repeat" description="WD" evidence="10">
    <location>
        <begin position="524"/>
        <end position="557"/>
    </location>
</feature>
<evidence type="ECO:0000313" key="14">
    <source>
        <dbReference type="Proteomes" id="UP001152759"/>
    </source>
</evidence>
<keyword evidence="5" id="KW-0677">Repeat</keyword>
<protein>
    <recommendedName>
        <fullName evidence="8">Fizzy-related protein homolog</fullName>
    </recommendedName>
    <alternativeName>
        <fullName evidence="9">Cdh1/Hct1 homolog</fullName>
    </alternativeName>
</protein>
<dbReference type="Proteomes" id="UP001152759">
    <property type="component" value="Chromosome 7"/>
</dbReference>
<evidence type="ECO:0000256" key="10">
    <source>
        <dbReference type="PROSITE-ProRule" id="PRU00221"/>
    </source>
</evidence>
<dbReference type="OrthoDB" id="10263272at2759"/>
<dbReference type="PROSITE" id="PS50294">
    <property type="entry name" value="WD_REPEATS_REGION"/>
    <property type="match status" value="3"/>
</dbReference>
<evidence type="ECO:0000256" key="3">
    <source>
        <dbReference type="ARBA" id="ARBA00022574"/>
    </source>
</evidence>
<keyword evidence="6" id="KW-0498">Mitosis</keyword>
<dbReference type="InterPro" id="IPR015943">
    <property type="entry name" value="WD40/YVTN_repeat-like_dom_sf"/>
</dbReference>
<evidence type="ECO:0000256" key="11">
    <source>
        <dbReference type="SAM" id="MobiDB-lite"/>
    </source>
</evidence>
<dbReference type="InterPro" id="IPR033010">
    <property type="entry name" value="Cdc20/Fizzy"/>
</dbReference>
<evidence type="ECO:0000256" key="7">
    <source>
        <dbReference type="ARBA" id="ARBA00023306"/>
    </source>
</evidence>
<dbReference type="Gene3D" id="2.130.10.10">
    <property type="entry name" value="YVTN repeat-like/Quinoprotein amine dehydrogenase"/>
    <property type="match status" value="1"/>
</dbReference>
<evidence type="ECO:0000256" key="9">
    <source>
        <dbReference type="ARBA" id="ARBA00081406"/>
    </source>
</evidence>
<dbReference type="AlphaFoldDB" id="A0A9P0AJY8"/>
<dbReference type="PANTHER" id="PTHR19918:SF1">
    <property type="entry name" value="FIZZY-RELATED PROTEIN HOMOLOG"/>
    <property type="match status" value="1"/>
</dbReference>
<dbReference type="PROSITE" id="PS00678">
    <property type="entry name" value="WD_REPEATS_1"/>
    <property type="match status" value="2"/>
</dbReference>
<keyword evidence="7" id="KW-0131">Cell cycle</keyword>
<dbReference type="GO" id="GO:0051301">
    <property type="term" value="P:cell division"/>
    <property type="evidence" value="ECO:0007669"/>
    <property type="project" value="UniProtKB-KW"/>
</dbReference>
<sequence>MEIDLDNGMNPLYAQRLRKQQCFALAMKSAEAKILGKTNENQMIIDDNDEEKKKSVFADGMKTEEKMEECPMVGPIVDDEEAMEENCVNNGQRTPQNYDSQDEFEESSPFKNLQAIFRSPSTPVKGTNTPVYADRFIPSRLNNNWQTRFAMIPKKKSNSASGKKARDSTNSELNREDLAYSCLLRNELLGAEIDRVRGQSDENKLVSSPKQKNLFQYSPSVKQEQSIDACAPFSLSPVGPKSQKLLRSPRKATRKISRIPFKVLDAPDLQDDFYLNLVDWSSQNVLSVGLGSCVYLWSACTSQVTRLCDLSADGNTVTSVSWNERGNLVAVGTNHGSVQVWDVGVSKQVNKLVGHSLRVGAIAWNGDILSSGSRDRFIFQRDIRTPAIVQERRLVGHKQEVCGLKWSPDNQYLASGGNDNRLYVWNMHSLSPLQTYTEHLAAVKAIAWSPHHHGLLASGGGTADRTIRFWNTLTGQPMQFVDTGSQVCNLAWSKHSSELVSTHGYSQNQILVWKYPSLTQVAKLTGHSYRVLYLAMSPDGEAIVTGAGDETLRFWNVFSKVQSTRENKSVLNLFSSIR</sequence>
<evidence type="ECO:0000259" key="12">
    <source>
        <dbReference type="Pfam" id="PF24807"/>
    </source>
</evidence>
<dbReference type="SUPFAM" id="SSF50998">
    <property type="entry name" value="Quinoprotein alcohol dehydrogenase-like"/>
    <property type="match status" value="1"/>
</dbReference>
<evidence type="ECO:0000256" key="8">
    <source>
        <dbReference type="ARBA" id="ARBA00073600"/>
    </source>
</evidence>
<organism evidence="13 14">
    <name type="scientific">Bemisia tabaci</name>
    <name type="common">Sweetpotato whitefly</name>
    <name type="synonym">Aleurodes tabaci</name>
    <dbReference type="NCBI Taxonomy" id="7038"/>
    <lineage>
        <taxon>Eukaryota</taxon>
        <taxon>Metazoa</taxon>
        <taxon>Ecdysozoa</taxon>
        <taxon>Arthropoda</taxon>
        <taxon>Hexapoda</taxon>
        <taxon>Insecta</taxon>
        <taxon>Pterygota</taxon>
        <taxon>Neoptera</taxon>
        <taxon>Paraneoptera</taxon>
        <taxon>Hemiptera</taxon>
        <taxon>Sternorrhyncha</taxon>
        <taxon>Aleyrodoidea</taxon>
        <taxon>Aleyrodidae</taxon>
        <taxon>Aleyrodinae</taxon>
        <taxon>Bemisia</taxon>
    </lineage>
</organism>
<dbReference type="InterPro" id="IPR019775">
    <property type="entry name" value="WD40_repeat_CS"/>
</dbReference>
<feature type="domain" description="CDC20/Fizzy WD40" evidence="12">
    <location>
        <begin position="264"/>
        <end position="555"/>
    </location>
</feature>
<dbReference type="InterPro" id="IPR011047">
    <property type="entry name" value="Quinoprotein_ADH-like_sf"/>
</dbReference>
<keyword evidence="14" id="KW-1185">Reference proteome</keyword>
<dbReference type="InterPro" id="IPR001680">
    <property type="entry name" value="WD40_rpt"/>
</dbReference>
<keyword evidence="3 10" id="KW-0853">WD repeat</keyword>
<accession>A0A9P0AJY8</accession>
<feature type="repeat" description="WD" evidence="10">
    <location>
        <begin position="310"/>
        <end position="351"/>
    </location>
</feature>
<dbReference type="Pfam" id="PF24807">
    <property type="entry name" value="WD40_CDC20-Fz"/>
    <property type="match status" value="1"/>
</dbReference>
<dbReference type="GO" id="GO:0005680">
    <property type="term" value="C:anaphase-promoting complex"/>
    <property type="evidence" value="ECO:0007669"/>
    <property type="project" value="TreeGrafter"/>
</dbReference>
<dbReference type="KEGG" id="btab:109032300"/>
<dbReference type="GO" id="GO:0010997">
    <property type="term" value="F:anaphase-promoting complex binding"/>
    <property type="evidence" value="ECO:0007669"/>
    <property type="project" value="InterPro"/>
</dbReference>
<evidence type="ECO:0000256" key="6">
    <source>
        <dbReference type="ARBA" id="ARBA00022776"/>
    </source>
</evidence>
<gene>
    <name evidence="13" type="ORF">BEMITA_LOCUS11593</name>
</gene>
<dbReference type="FunFam" id="2.130.10.10:FF:000025">
    <property type="entry name" value="FIZZY-related 2 isoform 1"/>
    <property type="match status" value="1"/>
</dbReference>
<dbReference type="GO" id="GO:1905786">
    <property type="term" value="P:positive regulation of anaphase-promoting complex-dependent catabolic process"/>
    <property type="evidence" value="ECO:0007669"/>
    <property type="project" value="TreeGrafter"/>
</dbReference>
<dbReference type="EMBL" id="OU963868">
    <property type="protein sequence ID" value="CAH0393163.1"/>
    <property type="molecule type" value="Genomic_DNA"/>
</dbReference>
<dbReference type="SMART" id="SM00320">
    <property type="entry name" value="WD40"/>
    <property type="match status" value="7"/>
</dbReference>
<reference evidence="13" key="1">
    <citation type="submission" date="2021-12" db="EMBL/GenBank/DDBJ databases">
        <authorList>
            <person name="King R."/>
        </authorList>
    </citation>
    <scope>NUCLEOTIDE SEQUENCE</scope>
</reference>
<proteinExistence type="inferred from homology"/>
<evidence type="ECO:0000256" key="4">
    <source>
        <dbReference type="ARBA" id="ARBA00022618"/>
    </source>
</evidence>
<feature type="region of interest" description="Disordered" evidence="11">
    <location>
        <begin position="152"/>
        <end position="172"/>
    </location>
</feature>
<dbReference type="PANTHER" id="PTHR19918">
    <property type="entry name" value="CELL DIVISION CYCLE 20 CDC20 FIZZY -RELATED"/>
    <property type="match status" value="1"/>
</dbReference>
<dbReference type="GO" id="GO:0031145">
    <property type="term" value="P:anaphase-promoting complex-dependent catabolic process"/>
    <property type="evidence" value="ECO:0007669"/>
    <property type="project" value="TreeGrafter"/>
</dbReference>
<evidence type="ECO:0000256" key="2">
    <source>
        <dbReference type="ARBA" id="ARBA00006445"/>
    </source>
</evidence>
<name>A0A9P0AJY8_BEMTA</name>
<evidence type="ECO:0000256" key="5">
    <source>
        <dbReference type="ARBA" id="ARBA00022737"/>
    </source>
</evidence>
<dbReference type="CDD" id="cd00200">
    <property type="entry name" value="WD40"/>
    <property type="match status" value="1"/>
</dbReference>
<dbReference type="GO" id="GO:1990757">
    <property type="term" value="F:ubiquitin ligase activator activity"/>
    <property type="evidence" value="ECO:0007669"/>
    <property type="project" value="TreeGrafter"/>
</dbReference>
<keyword evidence="4" id="KW-0132">Cell division</keyword>